<dbReference type="Proteomes" id="UP000235392">
    <property type="component" value="Unassembled WGS sequence"/>
</dbReference>
<evidence type="ECO:0000256" key="3">
    <source>
        <dbReference type="ARBA" id="ARBA00023180"/>
    </source>
</evidence>
<evidence type="ECO:0000256" key="4">
    <source>
        <dbReference type="ARBA" id="ARBA00023239"/>
    </source>
</evidence>
<keyword evidence="8" id="KW-0119">Carbohydrate metabolism</keyword>
<dbReference type="InterPro" id="IPR011050">
    <property type="entry name" value="Pectin_lyase_fold/virulence"/>
</dbReference>
<dbReference type="AlphaFoldDB" id="A0A2N5S9Y3"/>
<evidence type="ECO:0000256" key="7">
    <source>
        <dbReference type="ARBA" id="ARBA00039082"/>
    </source>
</evidence>
<feature type="compositionally biased region" description="Polar residues" evidence="9">
    <location>
        <begin position="39"/>
        <end position="53"/>
    </location>
</feature>
<feature type="chain" id="PRO_5015083496" description="pectin lyase" evidence="10">
    <location>
        <begin position="21"/>
        <end position="444"/>
    </location>
</feature>
<dbReference type="InterPro" id="IPR012334">
    <property type="entry name" value="Pectin_lyas_fold"/>
</dbReference>
<evidence type="ECO:0000256" key="8">
    <source>
        <dbReference type="RuleBase" id="RU361173"/>
    </source>
</evidence>
<dbReference type="GO" id="GO:0000272">
    <property type="term" value="P:polysaccharide catabolic process"/>
    <property type="evidence" value="ECO:0007669"/>
    <property type="project" value="UniProtKB-KW"/>
</dbReference>
<dbReference type="OrthoDB" id="1637350at2759"/>
<keyword evidence="4 8" id="KW-0456">Lyase</keyword>
<organism evidence="12 14">
    <name type="scientific">Puccinia coronata f. sp. avenae</name>
    <dbReference type="NCBI Taxonomy" id="200324"/>
    <lineage>
        <taxon>Eukaryota</taxon>
        <taxon>Fungi</taxon>
        <taxon>Dikarya</taxon>
        <taxon>Basidiomycota</taxon>
        <taxon>Pucciniomycotina</taxon>
        <taxon>Pucciniomycetes</taxon>
        <taxon>Pucciniales</taxon>
        <taxon>Pucciniaceae</taxon>
        <taxon>Puccinia</taxon>
    </lineage>
</organism>
<reference evidence="14 15" key="1">
    <citation type="submission" date="2017-11" db="EMBL/GenBank/DDBJ databases">
        <title>De novo assembly and phasing of dikaryotic genomes from two isolates of Puccinia coronata f. sp. avenae, the causal agent of oat crown rust.</title>
        <authorList>
            <person name="Miller M.E."/>
            <person name="Zhang Y."/>
            <person name="Omidvar V."/>
            <person name="Sperschneider J."/>
            <person name="Schwessinger B."/>
            <person name="Raley C."/>
            <person name="Palmer J.M."/>
            <person name="Garnica D."/>
            <person name="Upadhyaya N."/>
            <person name="Rathjen J."/>
            <person name="Taylor J.M."/>
            <person name="Park R.F."/>
            <person name="Dodds P.N."/>
            <person name="Hirsch C.D."/>
            <person name="Kianian S.F."/>
            <person name="Figueroa M."/>
        </authorList>
    </citation>
    <scope>NUCLEOTIDE SEQUENCE [LARGE SCALE GENOMIC DNA]</scope>
    <source>
        <strain evidence="12">12NC29</strain>
        <strain evidence="13">12SD80</strain>
    </source>
</reference>
<comment type="caution">
    <text evidence="12">The sequence shown here is derived from an EMBL/GenBank/DDBJ whole genome shotgun (WGS) entry which is preliminary data.</text>
</comment>
<dbReference type="SMART" id="SM00656">
    <property type="entry name" value="Amb_all"/>
    <property type="match status" value="1"/>
</dbReference>
<dbReference type="EMBL" id="PGCJ01001076">
    <property type="protein sequence ID" value="PLW10053.1"/>
    <property type="molecule type" value="Genomic_DNA"/>
</dbReference>
<keyword evidence="2" id="KW-1015">Disulfide bond</keyword>
<comment type="subcellular location">
    <subcellularLocation>
        <location evidence="8">Secreted</location>
    </subcellularLocation>
</comment>
<evidence type="ECO:0000313" key="12">
    <source>
        <dbReference type="EMBL" id="PLW10053.1"/>
    </source>
</evidence>
<dbReference type="SUPFAM" id="SSF51126">
    <property type="entry name" value="Pectin lyase-like"/>
    <property type="match status" value="1"/>
</dbReference>
<keyword evidence="3" id="KW-0325">Glycoprotein</keyword>
<feature type="domain" description="Pectate lyase" evidence="11">
    <location>
        <begin position="140"/>
        <end position="358"/>
    </location>
</feature>
<dbReference type="EMBL" id="PGCI01000103">
    <property type="protein sequence ID" value="PLW40341.1"/>
    <property type="molecule type" value="Genomic_DNA"/>
</dbReference>
<evidence type="ECO:0000313" key="14">
    <source>
        <dbReference type="Proteomes" id="UP000235388"/>
    </source>
</evidence>
<evidence type="ECO:0000256" key="9">
    <source>
        <dbReference type="SAM" id="MobiDB-lite"/>
    </source>
</evidence>
<evidence type="ECO:0000313" key="13">
    <source>
        <dbReference type="EMBL" id="PLW40341.1"/>
    </source>
</evidence>
<feature type="region of interest" description="Disordered" evidence="9">
    <location>
        <begin position="23"/>
        <end position="70"/>
    </location>
</feature>
<name>A0A2N5S9Y3_9BASI</name>
<dbReference type="PANTHER" id="PTHR31683:SF67">
    <property type="entry name" value="PECTIN LYASE F-RELATED"/>
    <property type="match status" value="1"/>
</dbReference>
<sequence>MAGLLSFIFLLLQVVSTVLSNTHPSENAYHRRSPKTPDKSSSLGKGSPTSASGTLPIANPKANSSYPKNTGKAAPFGFGSKVTGGGNATPQTPKDAAQLEAWLTDKVPRVILINKTYDFSSTITTTKGCQPWKACPNGLQVQKAVNYKDWCSKDKQIAGDVTVSLVTSPLTPILVSSRKTLLGVGKLAVIKGKGLSLHRVQNIIIQNVHITWLNPQLVWGGDGIMMDGAKDIWIDHCTFSNIGRQMIVTGGKSQVEGNTGITISNNLFSGKTKWSSRCHDRHYWTVLLTGPGDEITMARNCIDFTSGRSPKTGGSGNPKVQLHYYNNLHTNAIGETFEIGKGSSVLAEGNLFKNVKIQNPGDVKTQDGGNSYVPFKPEEASRCSSMIGRPCVANQMIDSSPYKFDLNPQAANTFKKYPDVARAKVLPASSLMNGVPGKCGVGYV</sequence>
<dbReference type="PANTHER" id="PTHR31683">
    <property type="entry name" value="PECTATE LYASE 18-RELATED"/>
    <property type="match status" value="1"/>
</dbReference>
<dbReference type="Gene3D" id="2.160.20.10">
    <property type="entry name" value="Single-stranded right-handed beta-helix, Pectin lyase-like"/>
    <property type="match status" value="1"/>
</dbReference>
<protein>
    <recommendedName>
        <fullName evidence="7">pectin lyase</fullName>
        <ecNumber evidence="7">4.2.2.10</ecNumber>
    </recommendedName>
</protein>
<dbReference type="STRING" id="200324.A0A2N5S9Y3"/>
<accession>A0A2N5S9Y3</accession>
<dbReference type="EC" id="4.2.2.10" evidence="7"/>
<evidence type="ECO:0000256" key="1">
    <source>
        <dbReference type="ARBA" id="ARBA00010980"/>
    </source>
</evidence>
<dbReference type="InterPro" id="IPR045032">
    <property type="entry name" value="PEL"/>
</dbReference>
<gene>
    <name evidence="12" type="ORF">PCANC_22851</name>
    <name evidence="13" type="ORF">PCASD_07309</name>
</gene>
<evidence type="ECO:0000256" key="6">
    <source>
        <dbReference type="ARBA" id="ARBA00037631"/>
    </source>
</evidence>
<evidence type="ECO:0000259" key="11">
    <source>
        <dbReference type="SMART" id="SM00656"/>
    </source>
</evidence>
<keyword evidence="14" id="KW-1185">Reference proteome</keyword>
<evidence type="ECO:0000256" key="10">
    <source>
        <dbReference type="SAM" id="SignalP"/>
    </source>
</evidence>
<keyword evidence="8" id="KW-0624">Polysaccharide degradation</keyword>
<evidence type="ECO:0000256" key="2">
    <source>
        <dbReference type="ARBA" id="ARBA00023157"/>
    </source>
</evidence>
<dbReference type="GO" id="GO:0047490">
    <property type="term" value="F:pectin lyase activity"/>
    <property type="evidence" value="ECO:0007669"/>
    <property type="project" value="UniProtKB-EC"/>
</dbReference>
<evidence type="ECO:0000256" key="5">
    <source>
        <dbReference type="ARBA" id="ARBA00036818"/>
    </source>
</evidence>
<dbReference type="GO" id="GO:0030570">
    <property type="term" value="F:pectate lyase activity"/>
    <property type="evidence" value="ECO:0007669"/>
    <property type="project" value="InterPro"/>
</dbReference>
<dbReference type="Pfam" id="PF00544">
    <property type="entry name" value="Pectate_lyase_4"/>
    <property type="match status" value="1"/>
</dbReference>
<comment type="function">
    <text evidence="6">Pectinolytic enzymes consist of four classes of enzymes: pectin lyase, polygalacturonase, pectin methylesterase and rhamnogalacturonase. Among pectinolytic enzymes, pectin lyase is the most important in depolymerization of pectin, since it cleaves internal glycosidic bonds of highly methylated pectins.</text>
</comment>
<keyword evidence="10" id="KW-0732">Signal</keyword>
<proteinExistence type="inferred from homology"/>
<dbReference type="InterPro" id="IPR002022">
    <property type="entry name" value="Pec_lyase"/>
</dbReference>
<keyword evidence="8" id="KW-0964">Secreted</keyword>
<dbReference type="Proteomes" id="UP000235388">
    <property type="component" value="Unassembled WGS sequence"/>
</dbReference>
<dbReference type="GO" id="GO:0005576">
    <property type="term" value="C:extracellular region"/>
    <property type="evidence" value="ECO:0007669"/>
    <property type="project" value="UniProtKB-SubCell"/>
</dbReference>
<comment type="similarity">
    <text evidence="1 8">Belongs to the polysaccharide lyase 1 family.</text>
</comment>
<comment type="catalytic activity">
    <reaction evidence="5">
        <text>Eliminative cleavage of (1-&gt;4)-alpha-D-galacturonan methyl ester to give oligosaccharides with 4-deoxy-6-O-methyl-alpha-D-galact-4-enuronosyl groups at their non-reducing ends.</text>
        <dbReference type="EC" id="4.2.2.10"/>
    </reaction>
</comment>
<evidence type="ECO:0000313" key="15">
    <source>
        <dbReference type="Proteomes" id="UP000235392"/>
    </source>
</evidence>
<feature type="signal peptide" evidence="10">
    <location>
        <begin position="1"/>
        <end position="20"/>
    </location>
</feature>